<accession>A0AAW0D8U0</accession>
<protein>
    <submittedName>
        <fullName evidence="1">Uncharacterized protein</fullName>
    </submittedName>
</protein>
<reference evidence="1 2" key="1">
    <citation type="journal article" date="2024" name="J Genomics">
        <title>Draft genome sequencing and assembly of Favolaschia claudopus CIRM-BRFM 2984 isolated from oak limbs.</title>
        <authorList>
            <person name="Navarro D."/>
            <person name="Drula E."/>
            <person name="Chaduli D."/>
            <person name="Cazenave R."/>
            <person name="Ahrendt S."/>
            <person name="Wang J."/>
            <person name="Lipzen A."/>
            <person name="Daum C."/>
            <person name="Barry K."/>
            <person name="Grigoriev I.V."/>
            <person name="Favel A."/>
            <person name="Rosso M.N."/>
            <person name="Martin F."/>
        </authorList>
    </citation>
    <scope>NUCLEOTIDE SEQUENCE [LARGE SCALE GENOMIC DNA]</scope>
    <source>
        <strain evidence="1 2">CIRM-BRFM 2984</strain>
    </source>
</reference>
<keyword evidence="2" id="KW-1185">Reference proteome</keyword>
<dbReference type="AlphaFoldDB" id="A0AAW0D8U0"/>
<dbReference type="EMBL" id="JAWWNJ010000010">
    <property type="protein sequence ID" value="KAK7047038.1"/>
    <property type="molecule type" value="Genomic_DNA"/>
</dbReference>
<dbReference type="Proteomes" id="UP001362999">
    <property type="component" value="Unassembled WGS sequence"/>
</dbReference>
<evidence type="ECO:0000313" key="2">
    <source>
        <dbReference type="Proteomes" id="UP001362999"/>
    </source>
</evidence>
<gene>
    <name evidence="1" type="ORF">R3P38DRAFT_2765918</name>
</gene>
<evidence type="ECO:0000313" key="1">
    <source>
        <dbReference type="EMBL" id="KAK7047038.1"/>
    </source>
</evidence>
<sequence>MGGKLGWVGTAQAAFLRNQDLDADLCERKIQRLSAWRRQRRVVTRLWGFNFAGPGTFENDIPVVDYVLPHENLQEIEQRRSISLRKAQSVTVARAKSGRLPLRHDNFSSIGARERLLMAPSAYSVGPTPIPSSSAYCAATDGNLRHLHSAARPLGAHRRLGGSVL</sequence>
<name>A0AAW0D8U0_9AGAR</name>
<proteinExistence type="predicted"/>
<comment type="caution">
    <text evidence="1">The sequence shown here is derived from an EMBL/GenBank/DDBJ whole genome shotgun (WGS) entry which is preliminary data.</text>
</comment>
<organism evidence="1 2">
    <name type="scientific">Favolaschia claudopus</name>
    <dbReference type="NCBI Taxonomy" id="2862362"/>
    <lineage>
        <taxon>Eukaryota</taxon>
        <taxon>Fungi</taxon>
        <taxon>Dikarya</taxon>
        <taxon>Basidiomycota</taxon>
        <taxon>Agaricomycotina</taxon>
        <taxon>Agaricomycetes</taxon>
        <taxon>Agaricomycetidae</taxon>
        <taxon>Agaricales</taxon>
        <taxon>Marasmiineae</taxon>
        <taxon>Mycenaceae</taxon>
        <taxon>Favolaschia</taxon>
    </lineage>
</organism>